<gene>
    <name evidence="2" type="ORF">AVDCRST_MAG68-1208</name>
</gene>
<feature type="non-terminal residue" evidence="2">
    <location>
        <position position="161"/>
    </location>
</feature>
<feature type="region of interest" description="Disordered" evidence="1">
    <location>
        <begin position="1"/>
        <end position="62"/>
    </location>
</feature>
<feature type="compositionally biased region" description="Low complexity" evidence="1">
    <location>
        <begin position="97"/>
        <end position="117"/>
    </location>
</feature>
<dbReference type="AlphaFoldDB" id="A0A6J4KPZ3"/>
<protein>
    <submittedName>
        <fullName evidence="2">Uncharacterized protein</fullName>
    </submittedName>
</protein>
<feature type="non-terminal residue" evidence="2">
    <location>
        <position position="1"/>
    </location>
</feature>
<dbReference type="EMBL" id="CADCTW010000068">
    <property type="protein sequence ID" value="CAA9310878.1"/>
    <property type="molecule type" value="Genomic_DNA"/>
</dbReference>
<organism evidence="2">
    <name type="scientific">uncultured Gemmatimonadota bacterium</name>
    <dbReference type="NCBI Taxonomy" id="203437"/>
    <lineage>
        <taxon>Bacteria</taxon>
        <taxon>Pseudomonadati</taxon>
        <taxon>Gemmatimonadota</taxon>
        <taxon>environmental samples</taxon>
    </lineage>
</organism>
<sequence length="161" mass="17017">GVTQERLRSGHARPPGAGADQHPLPASTPGRARESAGRHCRRPRSTRGGRPGAGAGRTRGALCRAHRHRALAALPVRLHHPRRRAHRRRAAALQLVRHARPEGAAGAARRAGRAGVPRGRRARHAGPALAGVPAQRERAGAARGRQAAAAHLHRGGAQRRA</sequence>
<feature type="compositionally biased region" description="Basic residues" evidence="1">
    <location>
        <begin position="38"/>
        <end position="47"/>
    </location>
</feature>
<feature type="compositionally biased region" description="Low complexity" evidence="1">
    <location>
        <begin position="141"/>
        <end position="150"/>
    </location>
</feature>
<reference evidence="2" key="1">
    <citation type="submission" date="2020-02" db="EMBL/GenBank/DDBJ databases">
        <authorList>
            <person name="Meier V. D."/>
        </authorList>
    </citation>
    <scope>NUCLEOTIDE SEQUENCE</scope>
    <source>
        <strain evidence="2">AVDCRST_MAG68</strain>
    </source>
</reference>
<evidence type="ECO:0000313" key="2">
    <source>
        <dbReference type="EMBL" id="CAA9310878.1"/>
    </source>
</evidence>
<proteinExistence type="predicted"/>
<accession>A0A6J4KPZ3</accession>
<feature type="region of interest" description="Disordered" evidence="1">
    <location>
        <begin position="97"/>
        <end position="161"/>
    </location>
</feature>
<name>A0A6J4KPZ3_9BACT</name>
<feature type="compositionally biased region" description="Basic residues" evidence="1">
    <location>
        <begin position="151"/>
        <end position="161"/>
    </location>
</feature>
<evidence type="ECO:0000256" key="1">
    <source>
        <dbReference type="SAM" id="MobiDB-lite"/>
    </source>
</evidence>